<dbReference type="SUPFAM" id="SSF48452">
    <property type="entry name" value="TPR-like"/>
    <property type="match status" value="1"/>
</dbReference>
<dbReference type="Pfam" id="PF13432">
    <property type="entry name" value="TPR_16"/>
    <property type="match status" value="1"/>
</dbReference>
<dbReference type="PROSITE" id="PS50293">
    <property type="entry name" value="TPR_REGION"/>
    <property type="match status" value="1"/>
</dbReference>
<keyword evidence="2 3" id="KW-0802">TPR repeat</keyword>
<dbReference type="PANTHER" id="PTHR44858">
    <property type="entry name" value="TETRATRICOPEPTIDE REPEAT PROTEIN 6"/>
    <property type="match status" value="1"/>
</dbReference>
<dbReference type="SMART" id="SM00028">
    <property type="entry name" value="TPR"/>
    <property type="match status" value="3"/>
</dbReference>
<dbReference type="PANTHER" id="PTHR44858:SF1">
    <property type="entry name" value="UDP-N-ACETYLGLUCOSAMINE--PEPTIDE N-ACETYLGLUCOSAMINYLTRANSFERASE SPINDLY-RELATED"/>
    <property type="match status" value="1"/>
</dbReference>
<evidence type="ECO:0000256" key="1">
    <source>
        <dbReference type="ARBA" id="ARBA00022737"/>
    </source>
</evidence>
<feature type="repeat" description="TPR" evidence="3">
    <location>
        <begin position="33"/>
        <end position="66"/>
    </location>
</feature>
<dbReference type="Proteomes" id="UP000782312">
    <property type="component" value="Unassembled WGS sequence"/>
</dbReference>
<sequence length="148" mass="16456">MKPRLWIAWALALALVLPTAAFPDADPKPMAPIGSPYDRGRQAVSEGQWETAVGLFQEAVQENPRDHAAYNMLGYALRKTEKPQEALEAYNRALALKPDYAPALEYRAEAYLMLKNRQAAMTDYQALVKLNSPLAQDLKQKIDSAPAN</sequence>
<gene>
    <name evidence="5" type="ORF">HYZ11_08610</name>
</gene>
<dbReference type="Gene3D" id="1.25.40.10">
    <property type="entry name" value="Tetratricopeptide repeat domain"/>
    <property type="match status" value="1"/>
</dbReference>
<proteinExistence type="predicted"/>
<evidence type="ECO:0000256" key="4">
    <source>
        <dbReference type="SAM" id="SignalP"/>
    </source>
</evidence>
<reference evidence="5" key="1">
    <citation type="submission" date="2020-07" db="EMBL/GenBank/DDBJ databases">
        <title>Huge and variable diversity of episymbiotic CPR bacteria and DPANN archaea in groundwater ecosystems.</title>
        <authorList>
            <person name="He C.Y."/>
            <person name="Keren R."/>
            <person name="Whittaker M."/>
            <person name="Farag I.F."/>
            <person name="Doudna J."/>
            <person name="Cate J.H.D."/>
            <person name="Banfield J.F."/>
        </authorList>
    </citation>
    <scope>NUCLEOTIDE SEQUENCE</scope>
    <source>
        <strain evidence="5">NC_groundwater_763_Ag_S-0.2um_68_21</strain>
    </source>
</reference>
<dbReference type="EMBL" id="JACPUR010000019">
    <property type="protein sequence ID" value="MBI3127648.1"/>
    <property type="molecule type" value="Genomic_DNA"/>
</dbReference>
<comment type="caution">
    <text evidence="5">The sequence shown here is derived from an EMBL/GenBank/DDBJ whole genome shotgun (WGS) entry which is preliminary data.</text>
</comment>
<protein>
    <submittedName>
        <fullName evidence="5">Tetratricopeptide repeat protein</fullName>
    </submittedName>
</protein>
<evidence type="ECO:0000313" key="5">
    <source>
        <dbReference type="EMBL" id="MBI3127648.1"/>
    </source>
</evidence>
<accession>A0A932MND5</accession>
<dbReference type="InterPro" id="IPR019734">
    <property type="entry name" value="TPR_rpt"/>
</dbReference>
<evidence type="ECO:0000313" key="6">
    <source>
        <dbReference type="Proteomes" id="UP000782312"/>
    </source>
</evidence>
<evidence type="ECO:0000256" key="2">
    <source>
        <dbReference type="ARBA" id="ARBA00022803"/>
    </source>
</evidence>
<name>A0A932MND5_UNCTE</name>
<evidence type="ECO:0000256" key="3">
    <source>
        <dbReference type="PROSITE-ProRule" id="PRU00339"/>
    </source>
</evidence>
<dbReference type="InterPro" id="IPR011990">
    <property type="entry name" value="TPR-like_helical_dom_sf"/>
</dbReference>
<dbReference type="Pfam" id="PF13174">
    <property type="entry name" value="TPR_6"/>
    <property type="match status" value="1"/>
</dbReference>
<feature type="repeat" description="TPR" evidence="3">
    <location>
        <begin position="67"/>
        <end position="100"/>
    </location>
</feature>
<feature type="signal peptide" evidence="4">
    <location>
        <begin position="1"/>
        <end position="23"/>
    </location>
</feature>
<dbReference type="PROSITE" id="PS50005">
    <property type="entry name" value="TPR"/>
    <property type="match status" value="2"/>
</dbReference>
<keyword evidence="1" id="KW-0677">Repeat</keyword>
<dbReference type="AlphaFoldDB" id="A0A932MND5"/>
<keyword evidence="4" id="KW-0732">Signal</keyword>
<feature type="chain" id="PRO_5037665670" evidence="4">
    <location>
        <begin position="24"/>
        <end position="148"/>
    </location>
</feature>
<dbReference type="InterPro" id="IPR050498">
    <property type="entry name" value="Ycf3"/>
</dbReference>
<organism evidence="5 6">
    <name type="scientific">Tectimicrobiota bacterium</name>
    <dbReference type="NCBI Taxonomy" id="2528274"/>
    <lineage>
        <taxon>Bacteria</taxon>
        <taxon>Pseudomonadati</taxon>
        <taxon>Nitrospinota/Tectimicrobiota group</taxon>
        <taxon>Candidatus Tectimicrobiota</taxon>
    </lineage>
</organism>